<dbReference type="GO" id="GO:0009082">
    <property type="term" value="P:branched-chain amino acid biosynthetic process"/>
    <property type="evidence" value="ECO:0007669"/>
    <property type="project" value="InterPro"/>
</dbReference>
<evidence type="ECO:0000259" key="6">
    <source>
        <dbReference type="Pfam" id="PF00920"/>
    </source>
</evidence>
<name>A0A0F9Q787_9ZZZZ</name>
<dbReference type="InterPro" id="IPR042096">
    <property type="entry name" value="Dihydro-acid_dehy_C"/>
</dbReference>
<dbReference type="PANTHER" id="PTHR43661">
    <property type="entry name" value="D-XYLONATE DEHYDRATASE"/>
    <property type="match status" value="1"/>
</dbReference>
<dbReference type="AlphaFoldDB" id="A0A0F9Q787"/>
<reference evidence="8" key="1">
    <citation type="journal article" date="2015" name="Nature">
        <title>Complex archaea that bridge the gap between prokaryotes and eukaryotes.</title>
        <authorList>
            <person name="Spang A."/>
            <person name="Saw J.H."/>
            <person name="Jorgensen S.L."/>
            <person name="Zaremba-Niedzwiedzka K."/>
            <person name="Martijn J."/>
            <person name="Lind A.E."/>
            <person name="van Eijk R."/>
            <person name="Schleper C."/>
            <person name="Guy L."/>
            <person name="Ettema T.J."/>
        </authorList>
    </citation>
    <scope>NUCLEOTIDE SEQUENCE</scope>
</reference>
<protein>
    <recommendedName>
        <fullName evidence="9">Dihydroxy-acid dehydratase</fullName>
    </recommendedName>
</protein>
<dbReference type="SUPFAM" id="SSF52016">
    <property type="entry name" value="LeuD/IlvD-like"/>
    <property type="match status" value="1"/>
</dbReference>
<dbReference type="InterPro" id="IPR056740">
    <property type="entry name" value="ILV_EDD_C"/>
</dbReference>
<evidence type="ECO:0000313" key="8">
    <source>
        <dbReference type="EMBL" id="KKN01253.1"/>
    </source>
</evidence>
<dbReference type="GO" id="GO:0051536">
    <property type="term" value="F:iron-sulfur cluster binding"/>
    <property type="evidence" value="ECO:0007669"/>
    <property type="project" value="UniProtKB-KW"/>
</dbReference>
<dbReference type="GO" id="GO:0005829">
    <property type="term" value="C:cytosol"/>
    <property type="evidence" value="ECO:0007669"/>
    <property type="project" value="TreeGrafter"/>
</dbReference>
<comment type="similarity">
    <text evidence="1">Belongs to the IlvD/Edd family.</text>
</comment>
<feature type="domain" description="Dihydroxy-acid/6-phosphogluconate dehydratase C-terminal" evidence="7">
    <location>
        <begin position="361"/>
        <end position="552"/>
    </location>
</feature>
<evidence type="ECO:0000259" key="7">
    <source>
        <dbReference type="Pfam" id="PF24877"/>
    </source>
</evidence>
<dbReference type="InterPro" id="IPR037237">
    <property type="entry name" value="IlvD/EDD_N"/>
</dbReference>
<dbReference type="FunFam" id="3.50.30.80:FF:000001">
    <property type="entry name" value="Dihydroxy-acid dehydratase"/>
    <property type="match status" value="1"/>
</dbReference>
<proteinExistence type="inferred from homology"/>
<dbReference type="GO" id="GO:0046872">
    <property type="term" value="F:metal ion binding"/>
    <property type="evidence" value="ECO:0007669"/>
    <property type="project" value="UniProtKB-KW"/>
</dbReference>
<dbReference type="InterPro" id="IPR004404">
    <property type="entry name" value="DihydroxyA_deHydtase"/>
</dbReference>
<dbReference type="NCBIfam" id="TIGR00110">
    <property type="entry name" value="ilvD"/>
    <property type="match status" value="1"/>
</dbReference>
<dbReference type="Pfam" id="PF00920">
    <property type="entry name" value="ILVD_EDD_N"/>
    <property type="match status" value="1"/>
</dbReference>
<dbReference type="SUPFAM" id="SSF143975">
    <property type="entry name" value="IlvD/EDD N-terminal domain-like"/>
    <property type="match status" value="1"/>
</dbReference>
<keyword evidence="4" id="KW-0411">Iron-sulfur</keyword>
<feature type="domain" description="Dihydroxy-acid/6-phosphogluconate dehydratase N-terminal" evidence="6">
    <location>
        <begin position="35"/>
        <end position="350"/>
    </location>
</feature>
<evidence type="ECO:0000256" key="4">
    <source>
        <dbReference type="ARBA" id="ARBA00023014"/>
    </source>
</evidence>
<evidence type="ECO:0000256" key="3">
    <source>
        <dbReference type="ARBA" id="ARBA00023004"/>
    </source>
</evidence>
<dbReference type="NCBIfam" id="NF002068">
    <property type="entry name" value="PRK00911.1"/>
    <property type="match status" value="1"/>
</dbReference>
<comment type="caution">
    <text evidence="8">The sequence shown here is derived from an EMBL/GenBank/DDBJ whole genome shotgun (WGS) entry which is preliminary data.</text>
</comment>
<sequence>MGVAKFSNQYFKGAESSHRRVIYKAMGYTDEDLARPLIGVANAWSEASPGHAHLREIAKQVKSGIWQNGGTPFEFGTFATCGNIAIGTENLKYELVIRDVLAASIEIMAKVHLFDGLVLLSSCDNIIPGQIMAAERLNIPSILVTGGPMYPGRYKGEVVVTPDINEAVAALGTKKVTEEDILAREDYVCPGPGACPVLGTANTMQILSEAIGMSLSGSSTAPAQSSERLRIAKRSGRRIVDLVQEKIKPSDIIGENSLRNAAMVDIAIGGSTNAILHILTFANELAIGFDLEIFDQYSRKIPCICNVKPNGEYTVVDLHFAGGVPAIMRELKSFLHLDCLTVDGKTLKENLSNFKEEVDRKVIYSVNQPLNREGGLAILKGNLAPNGSIVRTTAVPKNMLRFRGPARVFHGDQQAYEALRENRIHKGEIIVVRYEGPKGAPGMKEVMLACDALVALDLDKSVALITDGRFSGFNRGPIIGHISPEAMEGGPIALLKDGDTIDINIPERKLNVDLTMKEMERRYHNWSSPEPKVSSGILKIYAKLADPPEKGAAINTREIE</sequence>
<evidence type="ECO:0008006" key="9">
    <source>
        <dbReference type="Google" id="ProtNLM"/>
    </source>
</evidence>
<dbReference type="InterPro" id="IPR000581">
    <property type="entry name" value="ILV_EDD_N"/>
</dbReference>
<evidence type="ECO:0000256" key="2">
    <source>
        <dbReference type="ARBA" id="ARBA00022723"/>
    </source>
</evidence>
<accession>A0A0F9Q787</accession>
<keyword evidence="2" id="KW-0479">Metal-binding</keyword>
<evidence type="ECO:0000256" key="5">
    <source>
        <dbReference type="ARBA" id="ARBA00023239"/>
    </source>
</evidence>
<dbReference type="HAMAP" id="MF_00012">
    <property type="entry name" value="IlvD"/>
    <property type="match status" value="1"/>
</dbReference>
<keyword evidence="5" id="KW-0456">Lyase</keyword>
<dbReference type="PANTHER" id="PTHR43661:SF3">
    <property type="entry name" value="D-XYLONATE DEHYDRATASE YAGF-RELATED"/>
    <property type="match status" value="1"/>
</dbReference>
<organism evidence="8">
    <name type="scientific">marine sediment metagenome</name>
    <dbReference type="NCBI Taxonomy" id="412755"/>
    <lineage>
        <taxon>unclassified sequences</taxon>
        <taxon>metagenomes</taxon>
        <taxon>ecological metagenomes</taxon>
    </lineage>
</organism>
<dbReference type="Gene3D" id="3.50.30.80">
    <property type="entry name" value="IlvD/EDD C-terminal domain-like"/>
    <property type="match status" value="1"/>
</dbReference>
<gene>
    <name evidence="8" type="ORF">LCGC14_1129630</name>
</gene>
<dbReference type="EMBL" id="LAZR01005282">
    <property type="protein sequence ID" value="KKN01253.1"/>
    <property type="molecule type" value="Genomic_DNA"/>
</dbReference>
<dbReference type="GO" id="GO:0004160">
    <property type="term" value="F:dihydroxy-acid dehydratase activity"/>
    <property type="evidence" value="ECO:0007669"/>
    <property type="project" value="InterPro"/>
</dbReference>
<dbReference type="Pfam" id="PF24877">
    <property type="entry name" value="ILV_EDD_C"/>
    <property type="match status" value="1"/>
</dbReference>
<keyword evidence="3" id="KW-0408">Iron</keyword>
<evidence type="ECO:0000256" key="1">
    <source>
        <dbReference type="ARBA" id="ARBA00006486"/>
    </source>
</evidence>